<dbReference type="Proteomes" id="UP000192801">
    <property type="component" value="Unassembled WGS sequence"/>
</dbReference>
<dbReference type="OrthoDB" id="4747870at2"/>
<evidence type="ECO:0000313" key="1">
    <source>
        <dbReference type="EMBL" id="ORA63792.1"/>
    </source>
</evidence>
<proteinExistence type="predicted"/>
<sequence length="88" mass="9710">MTGLEVVGLFTITVVGALAVGALFLGLANWVGAFYMVHCRRCHHLTGSNRDQPVDTCVHCRHPVLTHPLYALAHRTAPIQVRPDPLHY</sequence>
<protein>
    <submittedName>
        <fullName evidence="1">Uncharacterized protein</fullName>
    </submittedName>
</protein>
<keyword evidence="2" id="KW-1185">Reference proteome</keyword>
<dbReference type="RefSeq" id="WP_083033570.1">
    <property type="nucleotide sequence ID" value="NZ_AP022618.1"/>
</dbReference>
<dbReference type="EMBL" id="MVHS01000078">
    <property type="protein sequence ID" value="ORA63792.1"/>
    <property type="molecule type" value="Genomic_DNA"/>
</dbReference>
<evidence type="ECO:0000313" key="2">
    <source>
        <dbReference type="Proteomes" id="UP000192801"/>
    </source>
</evidence>
<organism evidence="1 2">
    <name type="scientific">Mycolicibacterium insubricum</name>
    <dbReference type="NCBI Taxonomy" id="444597"/>
    <lineage>
        <taxon>Bacteria</taxon>
        <taxon>Bacillati</taxon>
        <taxon>Actinomycetota</taxon>
        <taxon>Actinomycetes</taxon>
        <taxon>Mycobacteriales</taxon>
        <taxon>Mycobacteriaceae</taxon>
        <taxon>Mycolicibacterium</taxon>
    </lineage>
</organism>
<accession>A0A1X0CV47</accession>
<name>A0A1X0CV47_9MYCO</name>
<comment type="caution">
    <text evidence="1">The sequence shown here is derived from an EMBL/GenBank/DDBJ whole genome shotgun (WGS) entry which is preliminary data.</text>
</comment>
<reference evidence="1 2" key="1">
    <citation type="submission" date="2016-12" db="EMBL/GenBank/DDBJ databases">
        <title>The new phylogeny of genus Mycobacterium.</title>
        <authorList>
            <person name="Tortoli E."/>
            <person name="Trovato A."/>
            <person name="Cirillo D.M."/>
        </authorList>
    </citation>
    <scope>NUCLEOTIDE SEQUENCE [LARGE SCALE GENOMIC DNA]</scope>
    <source>
        <strain evidence="1 2">DSM 45130</strain>
    </source>
</reference>
<dbReference type="AlphaFoldDB" id="A0A1X0CV47"/>
<gene>
    <name evidence="1" type="ORF">BST26_20100</name>
</gene>